<sequence length="104" mass="11475">MNAAVDCSDVVTKINVCQSYLIGYDPPTPSIRCCLAVQSLEHKASASRTARKAYCECVKHVENSTFINLYRLALLPESCSLKINIGVITPNFDCNRTGSREFEA</sequence>
<dbReference type="PRINTS" id="PR00382">
    <property type="entry name" value="LIPIDTRNSFER"/>
</dbReference>
<reference evidence="5 6" key="1">
    <citation type="submission" date="2019-09" db="EMBL/GenBank/DDBJ databases">
        <title>A chromosome-level genome assembly of the Chinese tupelo Nyssa sinensis.</title>
        <authorList>
            <person name="Yang X."/>
            <person name="Kang M."/>
            <person name="Yang Y."/>
            <person name="Xiong H."/>
            <person name="Wang M."/>
            <person name="Zhang Z."/>
            <person name="Wang Z."/>
            <person name="Wu H."/>
            <person name="Ma T."/>
            <person name="Liu J."/>
            <person name="Xi Z."/>
        </authorList>
    </citation>
    <scope>NUCLEOTIDE SEQUENCE [LARGE SCALE GENOMIC DNA]</scope>
    <source>
        <strain evidence="5">J267</strain>
        <tissue evidence="5">Leaf</tissue>
    </source>
</reference>
<evidence type="ECO:0000313" key="6">
    <source>
        <dbReference type="Proteomes" id="UP000325577"/>
    </source>
</evidence>
<dbReference type="Gene3D" id="1.10.110.10">
    <property type="entry name" value="Plant lipid-transfer and hydrophobic proteins"/>
    <property type="match status" value="1"/>
</dbReference>
<dbReference type="InterPro" id="IPR036312">
    <property type="entry name" value="Bifun_inhib/LTP/seed_sf"/>
</dbReference>
<dbReference type="GO" id="GO:0006869">
    <property type="term" value="P:lipid transport"/>
    <property type="evidence" value="ECO:0007669"/>
    <property type="project" value="InterPro"/>
</dbReference>
<organism evidence="5 6">
    <name type="scientific">Nyssa sinensis</name>
    <dbReference type="NCBI Taxonomy" id="561372"/>
    <lineage>
        <taxon>Eukaryota</taxon>
        <taxon>Viridiplantae</taxon>
        <taxon>Streptophyta</taxon>
        <taxon>Embryophyta</taxon>
        <taxon>Tracheophyta</taxon>
        <taxon>Spermatophyta</taxon>
        <taxon>Magnoliopsida</taxon>
        <taxon>eudicotyledons</taxon>
        <taxon>Gunneridae</taxon>
        <taxon>Pentapetalae</taxon>
        <taxon>asterids</taxon>
        <taxon>Cornales</taxon>
        <taxon>Nyssaceae</taxon>
        <taxon>Nyssa</taxon>
    </lineage>
</organism>
<dbReference type="AlphaFoldDB" id="A0A5J4ZDG4"/>
<evidence type="ECO:0000259" key="4">
    <source>
        <dbReference type="Pfam" id="PF00234"/>
    </source>
</evidence>
<dbReference type="PANTHER" id="PTHR33076">
    <property type="entry name" value="NON-SPECIFIC LIPID-TRANSFER PROTEIN 2-RELATED"/>
    <property type="match status" value="1"/>
</dbReference>
<keyword evidence="2" id="KW-0813">Transport</keyword>
<comment type="similarity">
    <text evidence="1">Belongs to the plant LTP family.</text>
</comment>
<dbReference type="InterPro" id="IPR016140">
    <property type="entry name" value="Bifunc_inhib/LTP/seed_store"/>
</dbReference>
<dbReference type="InterPro" id="IPR000528">
    <property type="entry name" value="Plant_nsLTP"/>
</dbReference>
<dbReference type="Proteomes" id="UP000325577">
    <property type="component" value="Linkage Group LG9"/>
</dbReference>
<dbReference type="GO" id="GO:0008289">
    <property type="term" value="F:lipid binding"/>
    <property type="evidence" value="ECO:0007669"/>
    <property type="project" value="UniProtKB-KW"/>
</dbReference>
<dbReference type="Pfam" id="PF00234">
    <property type="entry name" value="Tryp_alpha_amyl"/>
    <property type="match status" value="1"/>
</dbReference>
<dbReference type="OrthoDB" id="1876592at2759"/>
<evidence type="ECO:0000313" key="5">
    <source>
        <dbReference type="EMBL" id="KAA8515568.1"/>
    </source>
</evidence>
<dbReference type="SUPFAM" id="SSF47699">
    <property type="entry name" value="Bifunctional inhibitor/lipid-transfer protein/seed storage 2S albumin"/>
    <property type="match status" value="1"/>
</dbReference>
<keyword evidence="6" id="KW-1185">Reference proteome</keyword>
<evidence type="ECO:0000256" key="2">
    <source>
        <dbReference type="ARBA" id="ARBA00022448"/>
    </source>
</evidence>
<dbReference type="EMBL" id="CM018052">
    <property type="protein sequence ID" value="KAA8515568.1"/>
    <property type="molecule type" value="Genomic_DNA"/>
</dbReference>
<evidence type="ECO:0000256" key="3">
    <source>
        <dbReference type="ARBA" id="ARBA00023121"/>
    </source>
</evidence>
<protein>
    <recommendedName>
        <fullName evidence="4">Bifunctional inhibitor/plant lipid transfer protein/seed storage helical domain-containing protein</fullName>
    </recommendedName>
</protein>
<gene>
    <name evidence="5" type="ORF">F0562_018821</name>
</gene>
<accession>A0A5J4ZDG4</accession>
<feature type="domain" description="Bifunctional inhibitor/plant lipid transfer protein/seed storage helical" evidence="4">
    <location>
        <begin position="7"/>
        <end position="94"/>
    </location>
</feature>
<evidence type="ECO:0000256" key="1">
    <source>
        <dbReference type="ARBA" id="ARBA00009748"/>
    </source>
</evidence>
<name>A0A5J4ZDG4_9ASTE</name>
<keyword evidence="3" id="KW-0446">Lipid-binding</keyword>
<proteinExistence type="inferred from homology"/>